<dbReference type="InterPro" id="IPR045297">
    <property type="entry name" value="Complex1_LYR_LYRM4"/>
</dbReference>
<comment type="similarity">
    <text evidence="1">Belongs to the complex I LYR family.</text>
</comment>
<comment type="caution">
    <text evidence="3">The sequence shown here is derived from an EMBL/GenBank/DDBJ whole genome shotgun (WGS) entry which is preliminary data.</text>
</comment>
<dbReference type="OrthoDB" id="275715at2759"/>
<evidence type="ECO:0000313" key="3">
    <source>
        <dbReference type="EMBL" id="CAD8149435.1"/>
    </source>
</evidence>
<dbReference type="GO" id="GO:1990221">
    <property type="term" value="C:L-cysteine desulfurase complex"/>
    <property type="evidence" value="ECO:0007669"/>
    <property type="project" value="TreeGrafter"/>
</dbReference>
<dbReference type="InterPro" id="IPR008011">
    <property type="entry name" value="Complex1_LYR_dom"/>
</dbReference>
<protein>
    <recommendedName>
        <fullName evidence="2">Complex 1 LYR protein domain-containing protein</fullName>
    </recommendedName>
</protein>
<evidence type="ECO:0000313" key="4">
    <source>
        <dbReference type="Proteomes" id="UP000683925"/>
    </source>
</evidence>
<dbReference type="PANTHER" id="PTHR13166:SF7">
    <property type="entry name" value="LYR MOTIF-CONTAINING PROTEIN 4"/>
    <property type="match status" value="1"/>
</dbReference>
<dbReference type="CDD" id="cd20264">
    <property type="entry name" value="Complex1_LYR_LYRM4"/>
    <property type="match status" value="1"/>
</dbReference>
<keyword evidence="4" id="KW-1185">Reference proteome</keyword>
<evidence type="ECO:0000259" key="2">
    <source>
        <dbReference type="Pfam" id="PF05347"/>
    </source>
</evidence>
<dbReference type="Proteomes" id="UP000683925">
    <property type="component" value="Unassembled WGS sequence"/>
</dbReference>
<dbReference type="PANTHER" id="PTHR13166">
    <property type="entry name" value="PROTEIN C6ORF149"/>
    <property type="match status" value="1"/>
</dbReference>
<name>A0A8S1T844_PAROT</name>
<sequence length="86" mass="10429">MDKSVLKLYKSILRAGNQFKDYNFREYVIRRAKQDFRELKINPDLKTQVIDKYTKELEIVRRQTIVQNLYFQSNNNNIPEQKQCTV</sequence>
<gene>
    <name evidence="3" type="ORF">POCTA_138.1.T0220229</name>
</gene>
<dbReference type="GO" id="GO:0005739">
    <property type="term" value="C:mitochondrion"/>
    <property type="evidence" value="ECO:0007669"/>
    <property type="project" value="TreeGrafter"/>
</dbReference>
<accession>A0A8S1T844</accession>
<feature type="domain" description="Complex 1 LYR protein" evidence="2">
    <location>
        <begin position="3"/>
        <end position="58"/>
    </location>
</feature>
<organism evidence="3 4">
    <name type="scientific">Paramecium octaurelia</name>
    <dbReference type="NCBI Taxonomy" id="43137"/>
    <lineage>
        <taxon>Eukaryota</taxon>
        <taxon>Sar</taxon>
        <taxon>Alveolata</taxon>
        <taxon>Ciliophora</taxon>
        <taxon>Intramacronucleata</taxon>
        <taxon>Oligohymenophorea</taxon>
        <taxon>Peniculida</taxon>
        <taxon>Parameciidae</taxon>
        <taxon>Paramecium</taxon>
    </lineage>
</organism>
<dbReference type="AlphaFoldDB" id="A0A8S1T844"/>
<reference evidence="3" key="1">
    <citation type="submission" date="2021-01" db="EMBL/GenBank/DDBJ databases">
        <authorList>
            <consortium name="Genoscope - CEA"/>
            <person name="William W."/>
        </authorList>
    </citation>
    <scope>NUCLEOTIDE SEQUENCE</scope>
</reference>
<dbReference type="GO" id="GO:0016226">
    <property type="term" value="P:iron-sulfur cluster assembly"/>
    <property type="evidence" value="ECO:0007669"/>
    <property type="project" value="InterPro"/>
</dbReference>
<proteinExistence type="inferred from homology"/>
<dbReference type="Pfam" id="PF05347">
    <property type="entry name" value="Complex1_LYR"/>
    <property type="match status" value="1"/>
</dbReference>
<evidence type="ECO:0000256" key="1">
    <source>
        <dbReference type="ARBA" id="ARBA00009508"/>
    </source>
</evidence>
<dbReference type="EMBL" id="CAJJDP010000022">
    <property type="protein sequence ID" value="CAD8149435.1"/>
    <property type="molecule type" value="Genomic_DNA"/>
</dbReference>
<dbReference type="OMA" id="YTTDKLV"/>
<dbReference type="InterPro" id="IPR051522">
    <property type="entry name" value="ISC_assembly_LYR"/>
</dbReference>